<dbReference type="PROSITE" id="PS50977">
    <property type="entry name" value="HTH_TETR_2"/>
    <property type="match status" value="1"/>
</dbReference>
<dbReference type="InterPro" id="IPR009057">
    <property type="entry name" value="Homeodomain-like_sf"/>
</dbReference>
<sequence length="194" mass="22030">MARKKTITREHILDATYQVVATEGFSGFTARNIASKMRSSTQPIYLEFKNMEDLRNAFFREVESDLEKDIFSKVVTGDALVDLCLNYVDFAREQKMLYRALFVEDFDGGENLTQFLHQLISDKMKTDDKYKSLSDTKKESLLVNFWIVATGLASLVSADRIQPTQTEIATLVSNSVEFSMNSDIKLSVTMPPIV</sequence>
<dbReference type="Pfam" id="PF00440">
    <property type="entry name" value="TetR_N"/>
    <property type="match status" value="1"/>
</dbReference>
<dbReference type="SUPFAM" id="SSF48498">
    <property type="entry name" value="Tetracyclin repressor-like, C-terminal domain"/>
    <property type="match status" value="1"/>
</dbReference>
<keyword evidence="1 2" id="KW-0238">DNA-binding</keyword>
<accession>A0A4S3B6M5</accession>
<evidence type="ECO:0000259" key="3">
    <source>
        <dbReference type="PROSITE" id="PS50977"/>
    </source>
</evidence>
<organism evidence="4 5">
    <name type="scientific">Vagococcus silagei</name>
    <dbReference type="NCBI Taxonomy" id="2508885"/>
    <lineage>
        <taxon>Bacteria</taxon>
        <taxon>Bacillati</taxon>
        <taxon>Bacillota</taxon>
        <taxon>Bacilli</taxon>
        <taxon>Lactobacillales</taxon>
        <taxon>Enterococcaceae</taxon>
        <taxon>Vagococcus</taxon>
    </lineage>
</organism>
<dbReference type="Proteomes" id="UP000310506">
    <property type="component" value="Unassembled WGS sequence"/>
</dbReference>
<gene>
    <name evidence="4" type="ORF">ESZ54_11130</name>
</gene>
<dbReference type="AlphaFoldDB" id="A0A4S3B6M5"/>
<keyword evidence="5" id="KW-1185">Reference proteome</keyword>
<dbReference type="InterPro" id="IPR001647">
    <property type="entry name" value="HTH_TetR"/>
</dbReference>
<dbReference type="GO" id="GO:0003677">
    <property type="term" value="F:DNA binding"/>
    <property type="evidence" value="ECO:0007669"/>
    <property type="project" value="UniProtKB-UniRule"/>
</dbReference>
<feature type="DNA-binding region" description="H-T-H motif" evidence="2">
    <location>
        <begin position="29"/>
        <end position="48"/>
    </location>
</feature>
<evidence type="ECO:0000256" key="1">
    <source>
        <dbReference type="ARBA" id="ARBA00023125"/>
    </source>
</evidence>
<dbReference type="OrthoDB" id="66596at2"/>
<dbReference type="RefSeq" id="WP_136137731.1">
    <property type="nucleotide sequence ID" value="NZ_SDGV01000028.1"/>
</dbReference>
<evidence type="ECO:0000313" key="4">
    <source>
        <dbReference type="EMBL" id="THB60295.1"/>
    </source>
</evidence>
<evidence type="ECO:0000313" key="5">
    <source>
        <dbReference type="Proteomes" id="UP000310506"/>
    </source>
</evidence>
<reference evidence="4 5" key="1">
    <citation type="submission" date="2019-01" db="EMBL/GenBank/DDBJ databases">
        <title>Vagococcus silagei sp. nov. isolated from brewer's grain.</title>
        <authorList>
            <person name="Guu J.-R."/>
        </authorList>
    </citation>
    <scope>NUCLEOTIDE SEQUENCE [LARGE SCALE GENOMIC DNA]</scope>
    <source>
        <strain evidence="4 5">2B-2</strain>
    </source>
</reference>
<evidence type="ECO:0000256" key="2">
    <source>
        <dbReference type="PROSITE-ProRule" id="PRU00335"/>
    </source>
</evidence>
<comment type="caution">
    <text evidence="4">The sequence shown here is derived from an EMBL/GenBank/DDBJ whole genome shotgun (WGS) entry which is preliminary data.</text>
</comment>
<dbReference type="EMBL" id="SDGV01000028">
    <property type="protein sequence ID" value="THB60295.1"/>
    <property type="molecule type" value="Genomic_DNA"/>
</dbReference>
<proteinExistence type="predicted"/>
<protein>
    <submittedName>
        <fullName evidence="4">TetR/AcrR family transcriptional regulator</fullName>
    </submittedName>
</protein>
<dbReference type="InterPro" id="IPR036271">
    <property type="entry name" value="Tet_transcr_reg_TetR-rel_C_sf"/>
</dbReference>
<dbReference type="Gene3D" id="1.10.357.10">
    <property type="entry name" value="Tetracycline Repressor, domain 2"/>
    <property type="match status" value="1"/>
</dbReference>
<name>A0A4S3B6M5_9ENTE</name>
<dbReference type="SUPFAM" id="SSF46689">
    <property type="entry name" value="Homeodomain-like"/>
    <property type="match status" value="1"/>
</dbReference>
<feature type="domain" description="HTH tetR-type" evidence="3">
    <location>
        <begin position="6"/>
        <end position="66"/>
    </location>
</feature>